<keyword evidence="1" id="KW-0812">Transmembrane</keyword>
<feature type="transmembrane region" description="Helical" evidence="1">
    <location>
        <begin position="322"/>
        <end position="343"/>
    </location>
</feature>
<evidence type="ECO:0000313" key="2">
    <source>
        <dbReference type="EMBL" id="MFB9819142.1"/>
    </source>
</evidence>
<keyword evidence="3" id="KW-1185">Reference proteome</keyword>
<feature type="transmembrane region" description="Helical" evidence="1">
    <location>
        <begin position="34"/>
        <end position="56"/>
    </location>
</feature>
<feature type="transmembrane region" description="Helical" evidence="1">
    <location>
        <begin position="481"/>
        <end position="500"/>
    </location>
</feature>
<dbReference type="RefSeq" id="WP_344787402.1">
    <property type="nucleotide sequence ID" value="NZ_BAAAWN010000001.1"/>
</dbReference>
<dbReference type="Pfam" id="PF20176">
    <property type="entry name" value="DUF6541"/>
    <property type="match status" value="1"/>
</dbReference>
<protein>
    <submittedName>
        <fullName evidence="2">DUF6541 family protein</fullName>
    </submittedName>
</protein>
<evidence type="ECO:0000256" key="1">
    <source>
        <dbReference type="SAM" id="Phobius"/>
    </source>
</evidence>
<evidence type="ECO:0000313" key="3">
    <source>
        <dbReference type="Proteomes" id="UP001589702"/>
    </source>
</evidence>
<feature type="transmembrane region" description="Helical" evidence="1">
    <location>
        <begin position="398"/>
        <end position="418"/>
    </location>
</feature>
<feature type="transmembrane region" description="Helical" evidence="1">
    <location>
        <begin position="6"/>
        <end position="27"/>
    </location>
</feature>
<keyword evidence="1" id="KW-0472">Membrane</keyword>
<name>A0ABV5XYT9_ARTRM</name>
<feature type="transmembrane region" description="Helical" evidence="1">
    <location>
        <begin position="101"/>
        <end position="120"/>
    </location>
</feature>
<feature type="transmembrane region" description="Helical" evidence="1">
    <location>
        <begin position="62"/>
        <end position="80"/>
    </location>
</feature>
<feature type="transmembrane region" description="Helical" evidence="1">
    <location>
        <begin position="292"/>
        <end position="310"/>
    </location>
</feature>
<dbReference type="Proteomes" id="UP001589702">
    <property type="component" value="Unassembled WGS sequence"/>
</dbReference>
<keyword evidence="1" id="KW-1133">Transmembrane helix</keyword>
<feature type="transmembrane region" description="Helical" evidence="1">
    <location>
        <begin position="238"/>
        <end position="258"/>
    </location>
</feature>
<comment type="caution">
    <text evidence="2">The sequence shown here is derived from an EMBL/GenBank/DDBJ whole genome shotgun (WGS) entry which is preliminary data.</text>
</comment>
<sequence>MWWSVLPQLVGAALVLISPGLLVALGLRYRGFDALGLSPALSVGVIVIASTLSPFLHVRFTLLPVAIVAVALGAVAWFVSRSRPRRGETPSPGLWRRSAPFVAGVLALVVIGARVMQAIGGPEHFSQTYDAVFHLNSVKYALDTGNASSLTIGDMTGGGFYPAGWNAVATLVASTFALDVPVAVNLTSIVLAAVFWPLGCLLAARWTIGRSSAVALAAGVASASLGAFPLLMMDFGVLYPNLLSISILPGSIALAAAISRVSPAWVPRDLSAILALLLSLAGLVVAHPTTFMAWLTWTAPMVGVLAWKAFKLRRRGLLRVGRARLMVPLVSYCLVFLILWVVLRPPSDASFWGPYHTVPQALGEAIVFSPLDLPAAWLVAPVALLGLWTAVGRIRYKWLAGVFLIFTVLFVVVSGFPISRVRSVLTGVWYNDSYRIAALLPLVAVLLSAVGVEWICNNPYLSQLFKRVFRGSGLGIHRSGLRNALQCAVAAVLVVLAVLVGQVGGVNKEVEQAASKYTLSADSPLVSSDELAIFQRLHNDVPQDAILIGNPYTGAALSYALGDRKSAQLHILSYVSPDLQEIYDHLDTVSKDPAVCRAVRSQHSYYVLDFGLLEVHGGNHTPAGLTHLDQNPGVQLVDSQGNAKVYKITACGAG</sequence>
<reference evidence="2 3" key="1">
    <citation type="submission" date="2024-09" db="EMBL/GenBank/DDBJ databases">
        <authorList>
            <person name="Sun Q."/>
            <person name="Mori K."/>
        </authorList>
    </citation>
    <scope>NUCLEOTIDE SEQUENCE [LARGE SCALE GENOMIC DNA]</scope>
    <source>
        <strain evidence="2 3">JCM 1334</strain>
    </source>
</reference>
<feature type="transmembrane region" description="Helical" evidence="1">
    <location>
        <begin position="182"/>
        <end position="204"/>
    </location>
</feature>
<proteinExistence type="predicted"/>
<feature type="transmembrane region" description="Helical" evidence="1">
    <location>
        <begin position="374"/>
        <end position="391"/>
    </location>
</feature>
<feature type="transmembrane region" description="Helical" evidence="1">
    <location>
        <begin position="213"/>
        <end position="232"/>
    </location>
</feature>
<dbReference type="EMBL" id="JBHMBC010000007">
    <property type="protein sequence ID" value="MFB9819142.1"/>
    <property type="molecule type" value="Genomic_DNA"/>
</dbReference>
<dbReference type="InterPro" id="IPR046671">
    <property type="entry name" value="DUF6541"/>
</dbReference>
<feature type="transmembrane region" description="Helical" evidence="1">
    <location>
        <begin position="270"/>
        <end position="286"/>
    </location>
</feature>
<feature type="transmembrane region" description="Helical" evidence="1">
    <location>
        <begin position="438"/>
        <end position="460"/>
    </location>
</feature>
<organism evidence="2 3">
    <name type="scientific">Arthrobacter ramosus</name>
    <dbReference type="NCBI Taxonomy" id="1672"/>
    <lineage>
        <taxon>Bacteria</taxon>
        <taxon>Bacillati</taxon>
        <taxon>Actinomycetota</taxon>
        <taxon>Actinomycetes</taxon>
        <taxon>Micrococcales</taxon>
        <taxon>Micrococcaceae</taxon>
        <taxon>Arthrobacter</taxon>
    </lineage>
</organism>
<gene>
    <name evidence="2" type="ORF">ACFFP1_06470</name>
</gene>
<accession>A0ABV5XYT9</accession>